<dbReference type="Gene3D" id="3.30.1490.270">
    <property type="match status" value="1"/>
</dbReference>
<reference evidence="2 3" key="1">
    <citation type="submission" date="2022-09" db="EMBL/GenBank/DDBJ databases">
        <authorList>
            <person name="Kop L."/>
        </authorList>
    </citation>
    <scope>NUCLEOTIDE SEQUENCE [LARGE SCALE GENOMIC DNA]</scope>
    <source>
        <strain evidence="2 3">347</strain>
    </source>
</reference>
<dbReference type="EC" id="6.3.2.2" evidence="2"/>
<dbReference type="InterPro" id="IPR051680">
    <property type="entry name" value="ATP-dep_Glu-Cys_Ligase-2"/>
</dbReference>
<keyword evidence="3" id="KW-1185">Reference proteome</keyword>
<proteinExistence type="predicted"/>
<evidence type="ECO:0000313" key="2">
    <source>
        <dbReference type="EMBL" id="CAI2719254.1"/>
    </source>
</evidence>
<dbReference type="Gene3D" id="3.40.50.11290">
    <property type="match status" value="1"/>
</dbReference>
<accession>A0ABM9HGU9</accession>
<sequence>MNFIDYDPGNFFDEIFELPGQARPGVESLVNLLNNLEKGDLQRRQRAAEAILLNLGITFNVYGQEQGAEKIFPFDIIPRTISAKDWDYIERGVKQRIFALNEFIKDIYSDQKILKDGVVPKDLVLSSEPFRKECIGLRPPKDIWAHITGTDLVRDRDGQFYVLEDNLRCPSGVSYVLGNRQVLKQTFPSIFSAMHVRPVDAYPDHLLQVMDHLVPESVRDPCRVILTPGVHNSAYFEHSFLARQMGIELVQGSDLVVSDGFVYMRTTKGFQRVDAIYRRIDDDFLDPKVFRKDSMLGCPGLMEVYAKGRVALINAPGTGVADDKAVYNYVPQIIRYYMNEDCILPNVPTYLAENPSQRSHMLENLKDMVIKETNASGGYGMLIGPASTSRERKLFADKIKANPRNYIGQPVIQLSRAPILVRNRYEGRHVDLRPFVLYGEEINVIPGGLTRVALKKNSLVVNSSQGGGSKDTWVLYDSQTE</sequence>
<dbReference type="InterPro" id="IPR025841">
    <property type="entry name" value="CP_ATPgrasp_2"/>
</dbReference>
<evidence type="ECO:0000313" key="3">
    <source>
        <dbReference type="Proteomes" id="UP001157733"/>
    </source>
</evidence>
<name>A0ABM9HGU9_9BACT</name>
<feature type="domain" description="Circularly permuted ATP-grasp type 2" evidence="1">
    <location>
        <begin position="78"/>
        <end position="453"/>
    </location>
</feature>
<dbReference type="EC" id="6.3.-.-" evidence="2"/>
<organism evidence="2 3">
    <name type="scientific">Nitrospina watsonii</name>
    <dbReference type="NCBI Taxonomy" id="1323948"/>
    <lineage>
        <taxon>Bacteria</taxon>
        <taxon>Pseudomonadati</taxon>
        <taxon>Nitrospinota/Tectimicrobiota group</taxon>
        <taxon>Nitrospinota</taxon>
        <taxon>Nitrospinia</taxon>
        <taxon>Nitrospinales</taxon>
        <taxon>Nitrospinaceae</taxon>
        <taxon>Nitrospina</taxon>
    </lineage>
</organism>
<evidence type="ECO:0000259" key="1">
    <source>
        <dbReference type="Pfam" id="PF14403"/>
    </source>
</evidence>
<protein>
    <submittedName>
        <fullName evidence="2">Glutamate--cysteine ligase</fullName>
        <ecNumber evidence="2">6.3.-.-</ecNumber>
        <ecNumber evidence="2">6.3.2.2</ecNumber>
    </submittedName>
</protein>
<gene>
    <name evidence="2" type="ORF">NSPWAT_2398</name>
</gene>
<dbReference type="Proteomes" id="UP001157733">
    <property type="component" value="Chromosome"/>
</dbReference>
<dbReference type="EMBL" id="OX336137">
    <property type="protein sequence ID" value="CAI2719254.1"/>
    <property type="molecule type" value="Genomic_DNA"/>
</dbReference>
<dbReference type="Pfam" id="PF14403">
    <property type="entry name" value="CP_ATPgrasp_2"/>
    <property type="match status" value="1"/>
</dbReference>
<dbReference type="SUPFAM" id="SSF56059">
    <property type="entry name" value="Glutathione synthetase ATP-binding domain-like"/>
    <property type="match status" value="1"/>
</dbReference>
<dbReference type="PANTHER" id="PTHR34595:SF7">
    <property type="entry name" value="SLL1039 PROTEIN"/>
    <property type="match status" value="1"/>
</dbReference>
<dbReference type="InterPro" id="IPR016450">
    <property type="entry name" value="UCP005522"/>
</dbReference>
<dbReference type="GO" id="GO:0004357">
    <property type="term" value="F:glutamate-cysteine ligase activity"/>
    <property type="evidence" value="ECO:0007669"/>
    <property type="project" value="UniProtKB-EC"/>
</dbReference>
<dbReference type="PIRSF" id="PIRSF005522">
    <property type="entry name" value="UCP005522"/>
    <property type="match status" value="1"/>
</dbReference>
<dbReference type="PANTHER" id="PTHR34595">
    <property type="entry name" value="BLR5612 PROTEIN"/>
    <property type="match status" value="1"/>
</dbReference>
<dbReference type="RefSeq" id="WP_282012100.1">
    <property type="nucleotide sequence ID" value="NZ_OX336137.1"/>
</dbReference>
<keyword evidence="2" id="KW-0436">Ligase</keyword>